<reference evidence="10 11" key="1">
    <citation type="submission" date="2015-04" db="EMBL/GenBank/DDBJ databases">
        <authorList>
            <person name="Syromyatnikov M.Y."/>
            <person name="Popov V.N."/>
        </authorList>
    </citation>
    <scope>NUCLEOTIDE SEQUENCE [LARGE SCALE GENOMIC DNA]</scope>
</reference>
<keyword evidence="7 8" id="KW-0788">Thiol protease</keyword>
<dbReference type="OrthoDB" id="9981542at2759"/>
<evidence type="ECO:0000313" key="11">
    <source>
        <dbReference type="Proteomes" id="UP000183832"/>
    </source>
</evidence>
<dbReference type="EC" id="3.4.19.12" evidence="8"/>
<dbReference type="Proteomes" id="UP000183832">
    <property type="component" value="Unassembled WGS sequence"/>
</dbReference>
<comment type="catalytic activity">
    <reaction evidence="1 8">
        <text>Thiol-dependent hydrolysis of ester, thioester, amide, peptide and isopeptide bonds formed by the C-terminal Gly of ubiquitin (a 76-residue protein attached to proteins as an intracellular targeting signal).</text>
        <dbReference type="EC" id="3.4.19.12"/>
    </reaction>
</comment>
<organism evidence="10 11">
    <name type="scientific">Clunio marinus</name>
    <dbReference type="NCBI Taxonomy" id="568069"/>
    <lineage>
        <taxon>Eukaryota</taxon>
        <taxon>Metazoa</taxon>
        <taxon>Ecdysozoa</taxon>
        <taxon>Arthropoda</taxon>
        <taxon>Hexapoda</taxon>
        <taxon>Insecta</taxon>
        <taxon>Pterygota</taxon>
        <taxon>Neoptera</taxon>
        <taxon>Endopterygota</taxon>
        <taxon>Diptera</taxon>
        <taxon>Nematocera</taxon>
        <taxon>Chironomoidea</taxon>
        <taxon>Chironomidae</taxon>
        <taxon>Clunio</taxon>
    </lineage>
</organism>
<evidence type="ECO:0000313" key="10">
    <source>
        <dbReference type="EMBL" id="CRL07128.1"/>
    </source>
</evidence>
<evidence type="ECO:0000256" key="8">
    <source>
        <dbReference type="RuleBase" id="RU367088"/>
    </source>
</evidence>
<comment type="function">
    <text evidence="2 8">Hydrolase that can remove 'Lys-48'-linked conjugated ubiquitin from proteins.</text>
</comment>
<dbReference type="InterPro" id="IPR011992">
    <property type="entry name" value="EF-hand-dom_pair"/>
</dbReference>
<dbReference type="AlphaFoldDB" id="A0A1J1J3Y8"/>
<dbReference type="PANTHER" id="PTHR12473:SF17">
    <property type="entry name" value="UBIQUITIN CARBOXYL-TERMINAL HYDROLASE MINDY-3"/>
    <property type="match status" value="1"/>
</dbReference>
<dbReference type="InterPro" id="IPR039785">
    <property type="entry name" value="MINY3/4"/>
</dbReference>
<dbReference type="InterPro" id="IPR025257">
    <property type="entry name" value="MINDY-3/4_CD"/>
</dbReference>
<gene>
    <name evidence="10" type="ORF">CLUMA_CG020123</name>
</gene>
<comment type="similarity">
    <text evidence="3 8">Belongs to the MINDY deubiquitinase family. FAM188 subfamily.</text>
</comment>
<keyword evidence="6 8" id="KW-0378">Hydrolase</keyword>
<evidence type="ECO:0000256" key="1">
    <source>
        <dbReference type="ARBA" id="ARBA00000707"/>
    </source>
</evidence>
<proteinExistence type="inferred from homology"/>
<dbReference type="Gene3D" id="1.10.238.10">
    <property type="entry name" value="EF-hand"/>
    <property type="match status" value="1"/>
</dbReference>
<evidence type="ECO:0000256" key="3">
    <source>
        <dbReference type="ARBA" id="ARBA00011074"/>
    </source>
</evidence>
<evidence type="ECO:0000256" key="4">
    <source>
        <dbReference type="ARBA" id="ARBA00022670"/>
    </source>
</evidence>
<dbReference type="PROSITE" id="PS50222">
    <property type="entry name" value="EF_HAND_2"/>
    <property type="match status" value="1"/>
</dbReference>
<dbReference type="GO" id="GO:0005509">
    <property type="term" value="F:calcium ion binding"/>
    <property type="evidence" value="ECO:0007669"/>
    <property type="project" value="InterPro"/>
</dbReference>
<evidence type="ECO:0000256" key="2">
    <source>
        <dbReference type="ARBA" id="ARBA00002107"/>
    </source>
</evidence>
<dbReference type="EMBL" id="CVRI01000070">
    <property type="protein sequence ID" value="CRL07128.1"/>
    <property type="molecule type" value="Genomic_DNA"/>
</dbReference>
<evidence type="ECO:0000259" key="9">
    <source>
        <dbReference type="PROSITE" id="PS50222"/>
    </source>
</evidence>
<dbReference type="GO" id="GO:0006508">
    <property type="term" value="P:proteolysis"/>
    <property type="evidence" value="ECO:0007669"/>
    <property type="project" value="UniProtKB-KW"/>
</dbReference>
<evidence type="ECO:0000256" key="6">
    <source>
        <dbReference type="ARBA" id="ARBA00022801"/>
    </source>
</evidence>
<keyword evidence="5 8" id="KW-0833">Ubl conjugation pathway</keyword>
<dbReference type="GO" id="GO:1990380">
    <property type="term" value="F:K48-linked deubiquitinase activity"/>
    <property type="evidence" value="ECO:0007669"/>
    <property type="project" value="UniProtKB-UniRule"/>
</dbReference>
<sequence length="479" mass="54125">MHPAGSNENQSTFKLSPEDAAELKNIRVLLWGASACDNYHSSFVRWSQGFVFSSDEQSALVQNAGGPCSVIATVQAYILKHLIMELPASHHFKDLTSEKCKTILIKAVCNMLINCKEKATIRIVLLDKLNADVEKALESSEQKFQEKQKTEHMEISLNHDDISGESDGDYVLQSRESDLSPDHFHERLFIHDFDTIEEVEKFYSENFNILSNRYGVLLHLYSVLFTKGIDNVLNEISDTSEPLIHSSFGYGSQSLINLMLTGRAVQHVFDNDQNIGGMKLKGIDRQSDIGFITLMEQLRYCTVGSFYKNPKHPIWVMGSETHLTVLFSNEKSLVSPETPAEHARRIFSQYDTENSSFISSAVLQDILSALGLESDAGYVEIMRKKLDPDGTSIILLSDFMYEFFPDDKKSTPDTFNLYHYNGIPNSNDAHKVRYSHGKAILLESHIGDMCSQSNPMLTCLQTKWPNIEINWDSRVPSLN</sequence>
<name>A0A1J1J3Y8_9DIPT</name>
<dbReference type="PANTHER" id="PTHR12473">
    <property type="entry name" value="UBIQUITIN CARBOXYL-TERMINAL HYDROLASE MINDY-4-RELATED"/>
    <property type="match status" value="1"/>
</dbReference>
<dbReference type="GO" id="GO:0004843">
    <property type="term" value="F:cysteine-type deubiquitinase activity"/>
    <property type="evidence" value="ECO:0007669"/>
    <property type="project" value="UniProtKB-UniRule"/>
</dbReference>
<keyword evidence="4 8" id="KW-0645">Protease</keyword>
<protein>
    <recommendedName>
        <fullName evidence="8">Ubiquitin carboxyl-terminal hydrolase MINDY</fullName>
        <ecNumber evidence="8">3.4.19.12</ecNumber>
    </recommendedName>
</protein>
<dbReference type="GO" id="GO:0071108">
    <property type="term" value="P:protein K48-linked deubiquitination"/>
    <property type="evidence" value="ECO:0007669"/>
    <property type="project" value="InterPro"/>
</dbReference>
<dbReference type="Pfam" id="PF13898">
    <property type="entry name" value="MINDY-3_4_CD"/>
    <property type="match status" value="2"/>
</dbReference>
<dbReference type="SUPFAM" id="SSF47473">
    <property type="entry name" value="EF-hand"/>
    <property type="match status" value="1"/>
</dbReference>
<feature type="domain" description="EF-hand" evidence="9">
    <location>
        <begin position="338"/>
        <end position="373"/>
    </location>
</feature>
<evidence type="ECO:0000256" key="5">
    <source>
        <dbReference type="ARBA" id="ARBA00022786"/>
    </source>
</evidence>
<keyword evidence="11" id="KW-1185">Reference proteome</keyword>
<dbReference type="InterPro" id="IPR002048">
    <property type="entry name" value="EF_hand_dom"/>
</dbReference>
<dbReference type="SMART" id="SM01174">
    <property type="entry name" value="DUF4205"/>
    <property type="match status" value="1"/>
</dbReference>
<accession>A0A1J1J3Y8</accession>
<evidence type="ECO:0000256" key="7">
    <source>
        <dbReference type="ARBA" id="ARBA00022807"/>
    </source>
</evidence>